<evidence type="ECO:0000259" key="1">
    <source>
        <dbReference type="Pfam" id="PF02627"/>
    </source>
</evidence>
<evidence type="ECO:0000313" key="3">
    <source>
        <dbReference type="Proteomes" id="UP000321204"/>
    </source>
</evidence>
<dbReference type="Pfam" id="PF02627">
    <property type="entry name" value="CMD"/>
    <property type="match status" value="1"/>
</dbReference>
<protein>
    <submittedName>
        <fullName evidence="2">Carboxymuconolactone decarboxylase family protein</fullName>
    </submittedName>
</protein>
<dbReference type="Gene3D" id="1.20.1290.10">
    <property type="entry name" value="AhpD-like"/>
    <property type="match status" value="1"/>
</dbReference>
<keyword evidence="3" id="KW-1185">Reference proteome</keyword>
<organism evidence="2 3">
    <name type="scientific">Flavisolibacter ginsenosidimutans</name>
    <dbReference type="NCBI Taxonomy" id="661481"/>
    <lineage>
        <taxon>Bacteria</taxon>
        <taxon>Pseudomonadati</taxon>
        <taxon>Bacteroidota</taxon>
        <taxon>Chitinophagia</taxon>
        <taxon>Chitinophagales</taxon>
        <taxon>Chitinophagaceae</taxon>
        <taxon>Flavisolibacter</taxon>
    </lineage>
</organism>
<dbReference type="PANTHER" id="PTHR33930">
    <property type="entry name" value="ALKYL HYDROPEROXIDE REDUCTASE AHPD"/>
    <property type="match status" value="1"/>
</dbReference>
<dbReference type="PANTHER" id="PTHR33930:SF2">
    <property type="entry name" value="BLR3452 PROTEIN"/>
    <property type="match status" value="1"/>
</dbReference>
<proteinExistence type="predicted"/>
<dbReference type="GO" id="GO:0051920">
    <property type="term" value="F:peroxiredoxin activity"/>
    <property type="evidence" value="ECO:0007669"/>
    <property type="project" value="InterPro"/>
</dbReference>
<dbReference type="KEGG" id="fgg:FSB75_06400"/>
<dbReference type="EMBL" id="CP042433">
    <property type="protein sequence ID" value="QEC58458.1"/>
    <property type="molecule type" value="Genomic_DNA"/>
</dbReference>
<dbReference type="OrthoDB" id="9806086at2"/>
<accession>A0A5B8UPE4</accession>
<name>A0A5B8UPE4_9BACT</name>
<sequence>MLDWNEYQKQIQQRVIEIGRTNHDVVKGYRELTNAGNSTNLLGAKVRELIALAVAVTRQCDGCIVTHTDAAIKQGATKEEIVEALSVAVAINAGAALIFSSRVMDAFNAKIAAL</sequence>
<gene>
    <name evidence="2" type="ORF">FSB75_06400</name>
</gene>
<dbReference type="AlphaFoldDB" id="A0A5B8UPE4"/>
<reference evidence="2 3" key="1">
    <citation type="journal article" date="2015" name="Int. J. Syst. Evol. Microbiol.">
        <title>Flavisolibacter ginsenosidimutans sp. nov., with ginsenoside-converting activity isolated from soil used for cultivating ginseng.</title>
        <authorList>
            <person name="Zhao Y."/>
            <person name="Liu Q."/>
            <person name="Kang M.S."/>
            <person name="Jin F."/>
            <person name="Yu H."/>
            <person name="Im W.T."/>
        </authorList>
    </citation>
    <scope>NUCLEOTIDE SEQUENCE [LARGE SCALE GENOMIC DNA]</scope>
    <source>
        <strain evidence="2 3">Gsoil 636</strain>
    </source>
</reference>
<dbReference type="Proteomes" id="UP000321204">
    <property type="component" value="Chromosome"/>
</dbReference>
<dbReference type="InterPro" id="IPR004675">
    <property type="entry name" value="AhpD_core"/>
</dbReference>
<evidence type="ECO:0000313" key="2">
    <source>
        <dbReference type="EMBL" id="QEC58458.1"/>
    </source>
</evidence>
<dbReference type="NCBIfam" id="TIGR00778">
    <property type="entry name" value="ahpD_dom"/>
    <property type="match status" value="1"/>
</dbReference>
<feature type="domain" description="Carboxymuconolactone decarboxylase-like" evidence="1">
    <location>
        <begin position="25"/>
        <end position="104"/>
    </location>
</feature>
<dbReference type="InterPro" id="IPR029032">
    <property type="entry name" value="AhpD-like"/>
</dbReference>
<dbReference type="InterPro" id="IPR003779">
    <property type="entry name" value="CMD-like"/>
</dbReference>
<dbReference type="SUPFAM" id="SSF69118">
    <property type="entry name" value="AhpD-like"/>
    <property type="match status" value="1"/>
</dbReference>